<dbReference type="Proteomes" id="UP001589698">
    <property type="component" value="Unassembled WGS sequence"/>
</dbReference>
<feature type="compositionally biased region" description="Polar residues" evidence="1">
    <location>
        <begin position="503"/>
        <end position="520"/>
    </location>
</feature>
<comment type="caution">
    <text evidence="2">The sequence shown here is derived from an EMBL/GenBank/DDBJ whole genome shotgun (WGS) entry which is preliminary data.</text>
</comment>
<evidence type="ECO:0000313" key="2">
    <source>
        <dbReference type="EMBL" id="MFC0222828.1"/>
    </source>
</evidence>
<proteinExistence type="predicted"/>
<feature type="region of interest" description="Disordered" evidence="1">
    <location>
        <begin position="503"/>
        <end position="538"/>
    </location>
</feature>
<dbReference type="SUPFAM" id="SSF53041">
    <property type="entry name" value="Resolvase-like"/>
    <property type="match status" value="1"/>
</dbReference>
<dbReference type="RefSeq" id="WP_378518538.1">
    <property type="nucleotide sequence ID" value="NZ_CBCSDI010000032.1"/>
</dbReference>
<protein>
    <submittedName>
        <fullName evidence="2">Uncharacterized protein</fullName>
    </submittedName>
</protein>
<gene>
    <name evidence="2" type="ORF">ACFFJG_10075</name>
</gene>
<evidence type="ECO:0000256" key="1">
    <source>
        <dbReference type="SAM" id="MobiDB-lite"/>
    </source>
</evidence>
<keyword evidence="3" id="KW-1185">Reference proteome</keyword>
<sequence>MLSRGVSMIVVRESNESDEVQFDGMREQTYQPLRDKPEVEVIRQMGMVPMTCGRSFTIQVPNKQGETVEVEIPVRTIEHQSASVRVFSYAGWVHVWSMSSAAKETDTGLNAFTKILIDLIREYKPDKIYAANVSRLVRSQRQAALLLAELLNKVETVWAGGVPFTFKGAGAQHGMMLFSVLAMIASTERDWIIQRLLCGKIAHWRNGKWPWGNSTVPFGYAFDPDNVKLVCIEEMREQVREMLLILSQQNVPDSELVRQLGAIGVTSSRSLKTGAERRNIASLADPTTAINTLYAWAPLWIAGEYLLRHANGYDGLEELSGVPVVRSGNDEVERQLDELGLLDTIYDAMEGDSDGAVPMDLDETTNHLIEDVFHKVESDRGELQLLYKLPVPKNGWAERDVLDAFATAARKRHASLKSRRTHMRPLSLQVTGESDVPDLHASLLSPSVARGNDTRRAASRDAARAHRLVPPFAGRSWNDGEWDFELFVTKSQVYELRAWPVGQNPTGVAQDEVNTGSGSPDQDEYDESFSFLGQEEYA</sequence>
<organism evidence="2 3">
    <name type="scientific">Nocardioides zeicaulis</name>
    <dbReference type="NCBI Taxonomy" id="1776857"/>
    <lineage>
        <taxon>Bacteria</taxon>
        <taxon>Bacillati</taxon>
        <taxon>Actinomycetota</taxon>
        <taxon>Actinomycetes</taxon>
        <taxon>Propionibacteriales</taxon>
        <taxon>Nocardioidaceae</taxon>
        <taxon>Nocardioides</taxon>
    </lineage>
</organism>
<dbReference type="InterPro" id="IPR036162">
    <property type="entry name" value="Resolvase-like_N_sf"/>
</dbReference>
<dbReference type="Gene3D" id="3.40.50.1390">
    <property type="entry name" value="Resolvase, N-terminal catalytic domain"/>
    <property type="match status" value="1"/>
</dbReference>
<evidence type="ECO:0000313" key="3">
    <source>
        <dbReference type="Proteomes" id="UP001589698"/>
    </source>
</evidence>
<dbReference type="EMBL" id="JBHLXH010000001">
    <property type="protein sequence ID" value="MFC0222828.1"/>
    <property type="molecule type" value="Genomic_DNA"/>
</dbReference>
<name>A0ABV6E1G0_9ACTN</name>
<accession>A0ABV6E1G0</accession>
<reference evidence="2 3" key="1">
    <citation type="submission" date="2024-09" db="EMBL/GenBank/DDBJ databases">
        <authorList>
            <person name="Sun Q."/>
            <person name="Mori K."/>
        </authorList>
    </citation>
    <scope>NUCLEOTIDE SEQUENCE [LARGE SCALE GENOMIC DNA]</scope>
    <source>
        <strain evidence="2 3">CCM 8654</strain>
    </source>
</reference>